<dbReference type="GO" id="GO:0003677">
    <property type="term" value="F:DNA binding"/>
    <property type="evidence" value="ECO:0007669"/>
    <property type="project" value="InterPro"/>
</dbReference>
<evidence type="ECO:0000313" key="2">
    <source>
        <dbReference type="EMBL" id="SNX71186.1"/>
    </source>
</evidence>
<evidence type="ECO:0000259" key="1">
    <source>
        <dbReference type="Pfam" id="PF12728"/>
    </source>
</evidence>
<dbReference type="InterPro" id="IPR041657">
    <property type="entry name" value="HTH_17"/>
</dbReference>
<protein>
    <submittedName>
        <fullName evidence="2">Excisionase family DNA binding protein</fullName>
    </submittedName>
</protein>
<dbReference type="Pfam" id="PF12728">
    <property type="entry name" value="HTH_17"/>
    <property type="match status" value="1"/>
</dbReference>
<name>A0A285CVX8_9BACI</name>
<dbReference type="RefSeq" id="WP_097158862.1">
    <property type="nucleotide sequence ID" value="NZ_JBEPMQ010000004.1"/>
</dbReference>
<dbReference type="OrthoDB" id="122388at2"/>
<dbReference type="SUPFAM" id="SSF46955">
    <property type="entry name" value="Putative DNA-binding domain"/>
    <property type="match status" value="1"/>
</dbReference>
<sequence>MVKTKENYPVVLKASDIAEILGVSEPTAYKLMRQKTFPLISFGRNMRVLRDEFFRWLESMSQIQ</sequence>
<keyword evidence="3" id="KW-1185">Reference proteome</keyword>
<reference evidence="2 3" key="1">
    <citation type="submission" date="2017-08" db="EMBL/GenBank/DDBJ databases">
        <authorList>
            <person name="de Groot N.N."/>
        </authorList>
    </citation>
    <scope>NUCLEOTIDE SEQUENCE [LARGE SCALE GENOMIC DNA]</scope>
    <source>
        <strain evidence="2 3">JC228</strain>
    </source>
</reference>
<dbReference type="AlphaFoldDB" id="A0A285CVX8"/>
<feature type="domain" description="Helix-turn-helix" evidence="1">
    <location>
        <begin position="12"/>
        <end position="60"/>
    </location>
</feature>
<evidence type="ECO:0000313" key="3">
    <source>
        <dbReference type="Proteomes" id="UP000219546"/>
    </source>
</evidence>
<dbReference type="InterPro" id="IPR010093">
    <property type="entry name" value="SinI_DNA-bd"/>
</dbReference>
<dbReference type="NCBIfam" id="TIGR01764">
    <property type="entry name" value="excise"/>
    <property type="match status" value="1"/>
</dbReference>
<proteinExistence type="predicted"/>
<dbReference type="Proteomes" id="UP000219546">
    <property type="component" value="Unassembled WGS sequence"/>
</dbReference>
<gene>
    <name evidence="2" type="ORF">SAMN05877753_10519</name>
</gene>
<dbReference type="InterPro" id="IPR009061">
    <property type="entry name" value="DNA-bd_dom_put_sf"/>
</dbReference>
<organism evidence="2 3">
    <name type="scientific">Bacillus oleivorans</name>
    <dbReference type="NCBI Taxonomy" id="1448271"/>
    <lineage>
        <taxon>Bacteria</taxon>
        <taxon>Bacillati</taxon>
        <taxon>Bacillota</taxon>
        <taxon>Bacilli</taxon>
        <taxon>Bacillales</taxon>
        <taxon>Bacillaceae</taxon>
        <taxon>Bacillus</taxon>
    </lineage>
</organism>
<accession>A0A285CVX8</accession>
<dbReference type="EMBL" id="OAOP01000005">
    <property type="protein sequence ID" value="SNX71186.1"/>
    <property type="molecule type" value="Genomic_DNA"/>
</dbReference>